<proteinExistence type="predicted"/>
<protein>
    <submittedName>
        <fullName evidence="1">Uncharacterized protein</fullName>
    </submittedName>
</protein>
<dbReference type="AlphaFoldDB" id="A0A8S9RM08"/>
<evidence type="ECO:0000313" key="2">
    <source>
        <dbReference type="Proteomes" id="UP000712600"/>
    </source>
</evidence>
<reference evidence="1" key="1">
    <citation type="submission" date="2019-12" db="EMBL/GenBank/DDBJ databases">
        <title>Genome sequencing and annotation of Brassica cretica.</title>
        <authorList>
            <person name="Studholme D.J."/>
            <person name="Sarris P."/>
        </authorList>
    </citation>
    <scope>NUCLEOTIDE SEQUENCE</scope>
    <source>
        <strain evidence="1">PFS-109/04</strain>
        <tissue evidence="1">Leaf</tissue>
    </source>
</reference>
<accession>A0A8S9RM08</accession>
<dbReference type="EMBL" id="QGKX02000095">
    <property type="protein sequence ID" value="KAF3573705.1"/>
    <property type="molecule type" value="Genomic_DNA"/>
</dbReference>
<dbReference type="Proteomes" id="UP000712600">
    <property type="component" value="Unassembled WGS sequence"/>
</dbReference>
<organism evidence="1 2">
    <name type="scientific">Brassica cretica</name>
    <name type="common">Mustard</name>
    <dbReference type="NCBI Taxonomy" id="69181"/>
    <lineage>
        <taxon>Eukaryota</taxon>
        <taxon>Viridiplantae</taxon>
        <taxon>Streptophyta</taxon>
        <taxon>Embryophyta</taxon>
        <taxon>Tracheophyta</taxon>
        <taxon>Spermatophyta</taxon>
        <taxon>Magnoliopsida</taxon>
        <taxon>eudicotyledons</taxon>
        <taxon>Gunneridae</taxon>
        <taxon>Pentapetalae</taxon>
        <taxon>rosids</taxon>
        <taxon>malvids</taxon>
        <taxon>Brassicales</taxon>
        <taxon>Brassicaceae</taxon>
        <taxon>Brassiceae</taxon>
        <taxon>Brassica</taxon>
    </lineage>
</organism>
<name>A0A8S9RM08_BRACR</name>
<evidence type="ECO:0000313" key="1">
    <source>
        <dbReference type="EMBL" id="KAF3573705.1"/>
    </source>
</evidence>
<gene>
    <name evidence="1" type="ORF">F2Q69_00060649</name>
</gene>
<comment type="caution">
    <text evidence="1">The sequence shown here is derived from an EMBL/GenBank/DDBJ whole genome shotgun (WGS) entry which is preliminary data.</text>
</comment>
<sequence>MSLCRWVDFIPEWWSSRIVRSRSFPKRIPVTINSLLESRLFSCVACRGGDPLRVLAVRMMNPRRVLCPLGSFP</sequence>